<evidence type="ECO:0000256" key="8">
    <source>
        <dbReference type="ARBA" id="ARBA00023136"/>
    </source>
</evidence>
<feature type="transmembrane region" description="Helical" evidence="10">
    <location>
        <begin position="345"/>
        <end position="364"/>
    </location>
</feature>
<dbReference type="EMBL" id="LFMY01000002">
    <property type="protein sequence ID" value="OKL62783.1"/>
    <property type="molecule type" value="Genomic_DNA"/>
</dbReference>
<dbReference type="GeneID" id="31001278"/>
<evidence type="ECO:0000256" key="2">
    <source>
        <dbReference type="ARBA" id="ARBA00009726"/>
    </source>
</evidence>
<dbReference type="GO" id="GO:0016020">
    <property type="term" value="C:membrane"/>
    <property type="evidence" value="ECO:0007669"/>
    <property type="project" value="UniProtKB-SubCell"/>
</dbReference>
<evidence type="ECO:0000256" key="10">
    <source>
        <dbReference type="SAM" id="Phobius"/>
    </source>
</evidence>
<dbReference type="GO" id="GO:0005524">
    <property type="term" value="F:ATP binding"/>
    <property type="evidence" value="ECO:0007669"/>
    <property type="project" value="UniProtKB-KW"/>
</dbReference>
<proteinExistence type="inferred from homology"/>
<dbReference type="GO" id="GO:0016887">
    <property type="term" value="F:ATP hydrolysis activity"/>
    <property type="evidence" value="ECO:0007669"/>
    <property type="project" value="InterPro"/>
</dbReference>
<dbReference type="PROSITE" id="PS50893">
    <property type="entry name" value="ABC_TRANSPORTER_2"/>
    <property type="match status" value="2"/>
</dbReference>
<evidence type="ECO:0000256" key="7">
    <source>
        <dbReference type="ARBA" id="ARBA00022989"/>
    </source>
</evidence>
<sequence>MYSDQDGWATAQSQAVYSSRIRLLLSLTSVLSWLGFGAALLEGQYAAPIQTNTLEWSKYLWPLLSCHSLSLHWVDNPIQLYSGALRGLCLSALIVLSILCMNAFNCEYSLLTLSLPSLQLYAAALAAIIQSLFPRRPNLFTPEGKAVDTEGSASALSKYTLQWCTDALVRAGKPVSLRELPALNFTTRSKSQPLLGLDMGKASLWSQIVHQRSFGLAKQWTLMLLRSAVSFGSPYCTMRLLNSLEDSHGRTDAAWIWLAGLGIFSFSQTMINYHLVWIQWSEMGIPVRAQLIMSIFHKALRLKDDRAQTEKSSKKPGKKGTASSAKPEALNLLSSDTVSFSKFTAVNYIIPSLFVRFVFAIIFLVELLGWQSTLVGMTATLACIPIHAHVVKQQRIAKKNLTAARDKKTEVISEAINSLRQIKFSASEAQWEEYIGIYRQQEIEHIRRNFTAGNVKSAWGVAAPFIVAGASSFAYMCLHGALAPSIIFPMIELLPHLEGTLGFAPFVLQDYFGARSNADRMEYYLRKKEHKNVLDGSPSGGVIFRNASVTWPSAAESDNNDDTPSHHFSLHGLSLEFPVGELSIITGKTGSGKSLLLNAILGEADILNGHIQAPSMSDGQPVAFVSQSPWLQNATIKENILFGSPLDNERYEKVLAACSLKPDIALLEKGDETMIGLRGLKLSGGQRARVALARAFYSSARLLVLDDVFSSLDAHVANDILVALTGDIGAGRTRILVTHQVSLCLPKAKYIVHIQNNTIDYADDPESVGRKQGLLKAEKASNAEHPTALRPAVQENNKIDAVKKLTRPKVHHDPKTKKAKKARSDLKVSLLATLSESLFKMHAASGSMRASESLFREMTFRVLRMPLVWLDATPTGTMLKRFTSDTRMVDDSVFDTISEFAYCLVKLGIVIGIGLYSSKYTVLLTIAVLCWCVQVSSAYIRARTTVRHADSKPNADILEHFTASAAGVSTIRAFGVASMAIEKMHQHIDELSTARRHFWVFNRWLGLQMSFAGILFSLGTGIILLSSSSTVEASSVGFALAFSTKFSKTIFNVVDKFGVLETHMDAAGALIGYSELENEQQDGGSEEINANWPERGKVEVKNLNVAYPPGLPLVLKDVTFNVDPGTRIAIVGRTGAGKSSLALSLLRLLVPQDGSIWIDDIDISTIKLQRLRSKITFIPQDPILFSGTVRSNLDYFSHFSDNRLTEVLRHVKLLPSDEKSAGPFSLDSTISAGGSNISQGERQLFCLARALLKNSRIIVLDEATSAIDTKTESFIREEIMSEFSGTLIVVAHRLSTVARFDHIMVMSDGKVVESGAPAKLLKAQGSFYDLVKHSEDKESLTETILNSKT</sequence>
<feature type="transmembrane region" description="Helical" evidence="10">
    <location>
        <begin position="253"/>
        <end position="273"/>
    </location>
</feature>
<dbReference type="SUPFAM" id="SSF52540">
    <property type="entry name" value="P-loop containing nucleoside triphosphate hydrolases"/>
    <property type="match status" value="2"/>
</dbReference>
<feature type="domain" description="ABC transporter" evidence="11">
    <location>
        <begin position="544"/>
        <end position="781"/>
    </location>
</feature>
<dbReference type="PANTHER" id="PTHR24223">
    <property type="entry name" value="ATP-BINDING CASSETTE SUB-FAMILY C"/>
    <property type="match status" value="1"/>
</dbReference>
<dbReference type="PROSITE" id="PS00211">
    <property type="entry name" value="ABC_TRANSPORTER_1"/>
    <property type="match status" value="2"/>
</dbReference>
<feature type="domain" description="ABC transporter" evidence="11">
    <location>
        <begin position="1100"/>
        <end position="1333"/>
    </location>
</feature>
<reference evidence="13 14" key="1">
    <citation type="submission" date="2015-06" db="EMBL/GenBank/DDBJ databases">
        <title>Talaromyces atroroseus IBT 11181 draft genome.</title>
        <authorList>
            <person name="Rasmussen K.B."/>
            <person name="Rasmussen S."/>
            <person name="Petersen B."/>
            <person name="Sicheritz-Ponten T."/>
            <person name="Mortensen U.H."/>
            <person name="Thrane U."/>
        </authorList>
    </citation>
    <scope>NUCLEOTIDE SEQUENCE [LARGE SCALE GENOMIC DNA]</scope>
    <source>
        <strain evidence="13 14">IBT 11181</strain>
    </source>
</reference>
<dbReference type="InterPro" id="IPR017871">
    <property type="entry name" value="ABC_transporter-like_CS"/>
</dbReference>
<keyword evidence="14" id="KW-1185">Reference proteome</keyword>
<dbReference type="InterPro" id="IPR027417">
    <property type="entry name" value="P-loop_NTPase"/>
</dbReference>
<feature type="domain" description="ABC transmembrane type-1" evidence="12">
    <location>
        <begin position="828"/>
        <end position="1062"/>
    </location>
</feature>
<feature type="transmembrane region" description="Helical" evidence="10">
    <location>
        <begin position="370"/>
        <end position="391"/>
    </location>
</feature>
<dbReference type="InterPro" id="IPR003593">
    <property type="entry name" value="AAA+_ATPase"/>
</dbReference>
<name>A0A1Q5QA10_TALAT</name>
<evidence type="ECO:0000256" key="3">
    <source>
        <dbReference type="ARBA" id="ARBA00022448"/>
    </source>
</evidence>
<keyword evidence="7 10" id="KW-1133">Transmembrane helix</keyword>
<evidence type="ECO:0000256" key="4">
    <source>
        <dbReference type="ARBA" id="ARBA00022692"/>
    </source>
</evidence>
<dbReference type="OrthoDB" id="6500128at2759"/>
<keyword evidence="3" id="KW-0813">Transport</keyword>
<dbReference type="STRING" id="1441469.A0A1Q5QA10"/>
<feature type="transmembrane region" description="Helical" evidence="10">
    <location>
        <begin position="87"/>
        <end position="104"/>
    </location>
</feature>
<comment type="caution">
    <text evidence="13">The sequence shown here is derived from an EMBL/GenBank/DDBJ whole genome shotgun (WGS) entry which is preliminary data.</text>
</comment>
<evidence type="ECO:0000259" key="11">
    <source>
        <dbReference type="PROSITE" id="PS50893"/>
    </source>
</evidence>
<comment type="subcellular location">
    <subcellularLocation>
        <location evidence="1">Membrane</location>
        <topology evidence="1">Multi-pass membrane protein</topology>
    </subcellularLocation>
</comment>
<dbReference type="InterPro" id="IPR050173">
    <property type="entry name" value="ABC_transporter_C-like"/>
</dbReference>
<feature type="region of interest" description="Disordered" evidence="9">
    <location>
        <begin position="306"/>
        <end position="325"/>
    </location>
</feature>
<dbReference type="CDD" id="cd03244">
    <property type="entry name" value="ABCC_MRP_domain2"/>
    <property type="match status" value="1"/>
</dbReference>
<keyword evidence="4 10" id="KW-0812">Transmembrane</keyword>
<dbReference type="InterPro" id="IPR036640">
    <property type="entry name" value="ABC1_TM_sf"/>
</dbReference>
<evidence type="ECO:0000313" key="14">
    <source>
        <dbReference type="Proteomes" id="UP000214365"/>
    </source>
</evidence>
<dbReference type="PANTHER" id="PTHR24223:SF456">
    <property type="entry name" value="MULTIDRUG RESISTANCE-ASSOCIATED PROTEIN LETHAL(2)03659"/>
    <property type="match status" value="1"/>
</dbReference>
<dbReference type="CDD" id="cd03250">
    <property type="entry name" value="ABCC_MRP_domain1"/>
    <property type="match status" value="1"/>
</dbReference>
<protein>
    <submittedName>
        <fullName evidence="13">Uncharacterized protein</fullName>
    </submittedName>
</protein>
<dbReference type="Gene3D" id="3.40.50.300">
    <property type="entry name" value="P-loop containing nucleotide triphosphate hydrolases"/>
    <property type="match status" value="2"/>
</dbReference>
<dbReference type="InterPro" id="IPR003439">
    <property type="entry name" value="ABC_transporter-like_ATP-bd"/>
</dbReference>
<dbReference type="InterPro" id="IPR011527">
    <property type="entry name" value="ABC1_TM_dom"/>
</dbReference>
<dbReference type="FunFam" id="3.40.50.300:FF:000630">
    <property type="entry name" value="ATP-binding cassette (ABC) transporter, putative"/>
    <property type="match status" value="1"/>
</dbReference>
<feature type="transmembrane region" description="Helical" evidence="10">
    <location>
        <begin position="21"/>
        <end position="39"/>
    </location>
</feature>
<dbReference type="Pfam" id="PF00664">
    <property type="entry name" value="ABC_membrane"/>
    <property type="match status" value="2"/>
</dbReference>
<dbReference type="PROSITE" id="PS50929">
    <property type="entry name" value="ABC_TM1F"/>
    <property type="match status" value="2"/>
</dbReference>
<evidence type="ECO:0000256" key="1">
    <source>
        <dbReference type="ARBA" id="ARBA00004141"/>
    </source>
</evidence>
<evidence type="ECO:0000259" key="12">
    <source>
        <dbReference type="PROSITE" id="PS50929"/>
    </source>
</evidence>
<organism evidence="13 14">
    <name type="scientific">Talaromyces atroroseus</name>
    <dbReference type="NCBI Taxonomy" id="1441469"/>
    <lineage>
        <taxon>Eukaryota</taxon>
        <taxon>Fungi</taxon>
        <taxon>Dikarya</taxon>
        <taxon>Ascomycota</taxon>
        <taxon>Pezizomycotina</taxon>
        <taxon>Eurotiomycetes</taxon>
        <taxon>Eurotiomycetidae</taxon>
        <taxon>Eurotiales</taxon>
        <taxon>Trichocomaceae</taxon>
        <taxon>Talaromyces</taxon>
        <taxon>Talaromyces sect. Trachyspermi</taxon>
    </lineage>
</organism>
<evidence type="ECO:0000313" key="13">
    <source>
        <dbReference type="EMBL" id="OKL62783.1"/>
    </source>
</evidence>
<dbReference type="SMART" id="SM00382">
    <property type="entry name" value="AAA"/>
    <property type="match status" value="2"/>
</dbReference>
<keyword evidence="5" id="KW-0547">Nucleotide-binding</keyword>
<dbReference type="CDD" id="cd18596">
    <property type="entry name" value="ABC_6TM_VMR1_D1_like"/>
    <property type="match status" value="1"/>
</dbReference>
<dbReference type="Proteomes" id="UP000214365">
    <property type="component" value="Unassembled WGS sequence"/>
</dbReference>
<dbReference type="RefSeq" id="XP_020122904.1">
    <property type="nucleotide sequence ID" value="XM_020261196.1"/>
</dbReference>
<accession>A0A1Q5QA10</accession>
<evidence type="ECO:0000256" key="6">
    <source>
        <dbReference type="ARBA" id="ARBA00022840"/>
    </source>
</evidence>
<keyword evidence="8 10" id="KW-0472">Membrane</keyword>
<keyword evidence="6" id="KW-0067">ATP-binding</keyword>
<dbReference type="GO" id="GO:0140359">
    <property type="term" value="F:ABC-type transporter activity"/>
    <property type="evidence" value="ECO:0007669"/>
    <property type="project" value="InterPro"/>
</dbReference>
<dbReference type="Gene3D" id="1.20.1560.10">
    <property type="entry name" value="ABC transporter type 1, transmembrane domain"/>
    <property type="match status" value="2"/>
</dbReference>
<feature type="transmembrane region" description="Helical" evidence="10">
    <location>
        <begin position="1004"/>
        <end position="1025"/>
    </location>
</feature>
<dbReference type="SUPFAM" id="SSF90123">
    <property type="entry name" value="ABC transporter transmembrane region"/>
    <property type="match status" value="2"/>
</dbReference>
<comment type="similarity">
    <text evidence="2">Belongs to the ABC transporter superfamily. ABCC family. Conjugate transporter (TC 3.A.1.208) subfamily.</text>
</comment>
<feature type="domain" description="ABC transmembrane type-1" evidence="12">
    <location>
        <begin position="222"/>
        <end position="511"/>
    </location>
</feature>
<evidence type="ECO:0000256" key="9">
    <source>
        <dbReference type="SAM" id="MobiDB-lite"/>
    </source>
</evidence>
<gene>
    <name evidence="13" type="ORF">UA08_01523</name>
</gene>
<evidence type="ECO:0000256" key="5">
    <source>
        <dbReference type="ARBA" id="ARBA00022741"/>
    </source>
</evidence>
<dbReference type="Pfam" id="PF00005">
    <property type="entry name" value="ABC_tran"/>
    <property type="match status" value="2"/>
</dbReference>
<feature type="transmembrane region" description="Helical" evidence="10">
    <location>
        <begin position="110"/>
        <end position="129"/>
    </location>
</feature>